<dbReference type="PANTHER" id="PTHR12475">
    <property type="match status" value="1"/>
</dbReference>
<dbReference type="Gene3D" id="3.10.129.10">
    <property type="entry name" value="Hotdog Thioesterase"/>
    <property type="match status" value="1"/>
</dbReference>
<dbReference type="PANTHER" id="PTHR12475:SF4">
    <property type="entry name" value="PROTEIN THEM6"/>
    <property type="match status" value="1"/>
</dbReference>
<dbReference type="EC" id="3.1.2.-" evidence="1"/>
<keyword evidence="2" id="KW-1185">Reference proteome</keyword>
<dbReference type="EMBL" id="JBDGHN010000005">
    <property type="protein sequence ID" value="MEN2751737.1"/>
    <property type="molecule type" value="Genomic_DNA"/>
</dbReference>
<dbReference type="Pfam" id="PF13279">
    <property type="entry name" value="4HBT_2"/>
    <property type="match status" value="1"/>
</dbReference>
<dbReference type="RefSeq" id="WP_299218816.1">
    <property type="nucleotide sequence ID" value="NZ_JBDGHN010000005.1"/>
</dbReference>
<dbReference type="CDD" id="cd00586">
    <property type="entry name" value="4HBT"/>
    <property type="match status" value="1"/>
</dbReference>
<organism evidence="1 2">
    <name type="scientific">Psychrobacter saeujeotis</name>
    <dbReference type="NCBI Taxonomy" id="3143436"/>
    <lineage>
        <taxon>Bacteria</taxon>
        <taxon>Pseudomonadati</taxon>
        <taxon>Pseudomonadota</taxon>
        <taxon>Gammaproteobacteria</taxon>
        <taxon>Moraxellales</taxon>
        <taxon>Moraxellaceae</taxon>
        <taxon>Psychrobacter</taxon>
    </lineage>
</organism>
<dbReference type="GO" id="GO:0016787">
    <property type="term" value="F:hydrolase activity"/>
    <property type="evidence" value="ECO:0007669"/>
    <property type="project" value="UniProtKB-KW"/>
</dbReference>
<name>A0ABU9X8K0_9GAMM</name>
<proteinExistence type="predicted"/>
<evidence type="ECO:0000313" key="2">
    <source>
        <dbReference type="Proteomes" id="UP001461960"/>
    </source>
</evidence>
<accession>A0ABU9X8K0</accession>
<dbReference type="InterPro" id="IPR029069">
    <property type="entry name" value="HotDog_dom_sf"/>
</dbReference>
<reference evidence="1 2" key="1">
    <citation type="submission" date="2024-05" db="EMBL/GenBank/DDBJ databases">
        <authorList>
            <person name="Kim H.-Y."/>
            <person name="Kim E."/>
            <person name="Cai Y."/>
            <person name="Yang S.-M."/>
            <person name="Lee W."/>
        </authorList>
    </citation>
    <scope>NUCLEOTIDE SEQUENCE [LARGE SCALE GENOMIC DNA]</scope>
    <source>
        <strain evidence="1 2">FBL11</strain>
    </source>
</reference>
<comment type="caution">
    <text evidence="1">The sequence shown here is derived from an EMBL/GenBank/DDBJ whole genome shotgun (WGS) entry which is preliminary data.</text>
</comment>
<sequence length="182" mass="20788">MYPFFRYAKSITKAVIANKKGDQLDLADTSEIEIRCSLTDIDNFLEMNNGRVLTLFDLGRTDFAIRTGLGKQLLHKRWGLVVAGSTVQYRKRIRAFDKVTIKTHVAAIDERWIYVEQSMWVKGKPCSSALLRTGVTSKGRVIETQEVLDAMSKSDWDMPPTGYVAEWIESDDDRPWPPRVES</sequence>
<evidence type="ECO:0000313" key="1">
    <source>
        <dbReference type="EMBL" id="MEN2751737.1"/>
    </source>
</evidence>
<protein>
    <submittedName>
        <fullName evidence="1">Acyl-CoA thioesterase</fullName>
        <ecNumber evidence="1">3.1.2.-</ecNumber>
    </submittedName>
</protein>
<gene>
    <name evidence="1" type="ORF">AAIR29_08840</name>
</gene>
<dbReference type="InterPro" id="IPR051490">
    <property type="entry name" value="THEM6_lcsJ_thioesterase"/>
</dbReference>
<dbReference type="SUPFAM" id="SSF54637">
    <property type="entry name" value="Thioesterase/thiol ester dehydrase-isomerase"/>
    <property type="match status" value="1"/>
</dbReference>
<dbReference type="Proteomes" id="UP001461960">
    <property type="component" value="Unassembled WGS sequence"/>
</dbReference>
<keyword evidence="1" id="KW-0378">Hydrolase</keyword>